<evidence type="ECO:0000256" key="3">
    <source>
        <dbReference type="SAM" id="MobiDB-lite"/>
    </source>
</evidence>
<dbReference type="EMBL" id="JALNMJ010000050">
    <property type="protein sequence ID" value="MCK7616207.1"/>
    <property type="molecule type" value="Genomic_DNA"/>
</dbReference>
<reference evidence="5" key="1">
    <citation type="submission" date="2022-04" db="EMBL/GenBank/DDBJ databases">
        <title>Roseibium sp. CAU 1639 isolated from mud.</title>
        <authorList>
            <person name="Kim W."/>
        </authorList>
    </citation>
    <scope>NUCLEOTIDE SEQUENCE</scope>
    <source>
        <strain evidence="5">CAU 1639</strain>
    </source>
</reference>
<evidence type="ECO:0000256" key="2">
    <source>
        <dbReference type="ARBA" id="ARBA00009387"/>
    </source>
</evidence>
<name>A0ABT0H3F5_9HYPH</name>
<comment type="similarity">
    <text evidence="2">Belongs to the virb1 family.</text>
</comment>
<dbReference type="Gene3D" id="1.10.530.10">
    <property type="match status" value="1"/>
</dbReference>
<dbReference type="InterPro" id="IPR008258">
    <property type="entry name" value="Transglycosylase_SLT_dom_1"/>
</dbReference>
<feature type="region of interest" description="Disordered" evidence="3">
    <location>
        <begin position="40"/>
        <end position="72"/>
    </location>
</feature>
<dbReference type="SUPFAM" id="SSF53955">
    <property type="entry name" value="Lysozyme-like"/>
    <property type="match status" value="1"/>
</dbReference>
<dbReference type="RefSeq" id="WP_248160223.1">
    <property type="nucleotide sequence ID" value="NZ_JALNMJ010000050.1"/>
</dbReference>
<gene>
    <name evidence="5" type="ORF">M0H32_29035</name>
</gene>
<evidence type="ECO:0000256" key="1">
    <source>
        <dbReference type="ARBA" id="ARBA00007734"/>
    </source>
</evidence>
<dbReference type="PANTHER" id="PTHR37423:SF2">
    <property type="entry name" value="MEMBRANE-BOUND LYTIC MUREIN TRANSGLYCOSYLASE C"/>
    <property type="match status" value="1"/>
</dbReference>
<dbReference type="PROSITE" id="PS51257">
    <property type="entry name" value="PROKAR_LIPOPROTEIN"/>
    <property type="match status" value="1"/>
</dbReference>
<sequence length="260" mass="28097">MTDPRKILYCPTTIALVSCLAGLLNTTDISATVIEWDSKGDPVVQEGSSNARSKKSARTSTKEIPQPRTPTHSADLERALNQKVTREVALKFSGDEGVVAAGLTALEFIDLFEALIQRESAFDHNAVSEKGAQGLGQLMPETAKDLRVKDPFDAYENLNASARYFTALLKEFGQADLALAAYNAGPNRVKELGRVPRIEETQNYVRAVLTNAGQPVPEMVAIEPSASKDATPQDGSEHLETPVKAIAGEPLTGDISVWEF</sequence>
<dbReference type="PANTHER" id="PTHR37423">
    <property type="entry name" value="SOLUBLE LYTIC MUREIN TRANSGLYCOSYLASE-RELATED"/>
    <property type="match status" value="1"/>
</dbReference>
<accession>A0ABT0H3F5</accession>
<protein>
    <submittedName>
        <fullName evidence="5">Lytic transglycosylase domain-containing protein</fullName>
    </submittedName>
</protein>
<comment type="caution">
    <text evidence="5">The sequence shown here is derived from an EMBL/GenBank/DDBJ whole genome shotgun (WGS) entry which is preliminary data.</text>
</comment>
<evidence type="ECO:0000313" key="5">
    <source>
        <dbReference type="EMBL" id="MCK7616207.1"/>
    </source>
</evidence>
<dbReference type="Proteomes" id="UP001431221">
    <property type="component" value="Unassembled WGS sequence"/>
</dbReference>
<dbReference type="InterPro" id="IPR023346">
    <property type="entry name" value="Lysozyme-like_dom_sf"/>
</dbReference>
<dbReference type="Pfam" id="PF01464">
    <property type="entry name" value="SLT"/>
    <property type="match status" value="1"/>
</dbReference>
<organism evidence="5 6">
    <name type="scientific">Roseibium sediminicola</name>
    <dbReference type="NCBI Taxonomy" id="2933272"/>
    <lineage>
        <taxon>Bacteria</taxon>
        <taxon>Pseudomonadati</taxon>
        <taxon>Pseudomonadota</taxon>
        <taxon>Alphaproteobacteria</taxon>
        <taxon>Hyphomicrobiales</taxon>
        <taxon>Stappiaceae</taxon>
        <taxon>Roseibium</taxon>
    </lineage>
</organism>
<comment type="similarity">
    <text evidence="1">Belongs to the transglycosylase Slt family.</text>
</comment>
<keyword evidence="6" id="KW-1185">Reference proteome</keyword>
<dbReference type="CDD" id="cd00254">
    <property type="entry name" value="LT-like"/>
    <property type="match status" value="1"/>
</dbReference>
<feature type="domain" description="Transglycosylase SLT" evidence="4">
    <location>
        <begin position="111"/>
        <end position="203"/>
    </location>
</feature>
<proteinExistence type="inferred from homology"/>
<evidence type="ECO:0000313" key="6">
    <source>
        <dbReference type="Proteomes" id="UP001431221"/>
    </source>
</evidence>
<evidence type="ECO:0000259" key="4">
    <source>
        <dbReference type="Pfam" id="PF01464"/>
    </source>
</evidence>